<dbReference type="InterPro" id="IPR000361">
    <property type="entry name" value="ATAP_core_dom"/>
</dbReference>
<comment type="similarity">
    <text evidence="2">Belongs to the HesB/IscA family.</text>
</comment>
<dbReference type="EMBL" id="JALJOQ010000231">
    <property type="protein sequence ID" value="KAK9788283.1"/>
    <property type="molecule type" value="Genomic_DNA"/>
</dbReference>
<proteinExistence type="inferred from homology"/>
<evidence type="ECO:0000256" key="1">
    <source>
        <dbReference type="ARBA" id="ARBA00004173"/>
    </source>
</evidence>
<dbReference type="Pfam" id="PF01521">
    <property type="entry name" value="Fe-S_biosyn"/>
    <property type="match status" value="1"/>
</dbReference>
<evidence type="ECO:0000313" key="8">
    <source>
        <dbReference type="Proteomes" id="UP001465755"/>
    </source>
</evidence>
<organism evidence="7 8">
    <name type="scientific">Symbiochloris irregularis</name>
    <dbReference type="NCBI Taxonomy" id="706552"/>
    <lineage>
        <taxon>Eukaryota</taxon>
        <taxon>Viridiplantae</taxon>
        <taxon>Chlorophyta</taxon>
        <taxon>core chlorophytes</taxon>
        <taxon>Trebouxiophyceae</taxon>
        <taxon>Trebouxiales</taxon>
        <taxon>Trebouxiaceae</taxon>
        <taxon>Symbiochloris</taxon>
    </lineage>
</organism>
<evidence type="ECO:0000256" key="5">
    <source>
        <dbReference type="ARBA" id="ARBA00023128"/>
    </source>
</evidence>
<dbReference type="FunFam" id="2.60.300.12:FF:000006">
    <property type="entry name" value="Iron-sulfur cluster assembly 2 mitochondrial"/>
    <property type="match status" value="1"/>
</dbReference>
<reference evidence="7 8" key="1">
    <citation type="journal article" date="2024" name="Nat. Commun.">
        <title>Phylogenomics reveals the evolutionary origins of lichenization in chlorophyte algae.</title>
        <authorList>
            <person name="Puginier C."/>
            <person name="Libourel C."/>
            <person name="Otte J."/>
            <person name="Skaloud P."/>
            <person name="Haon M."/>
            <person name="Grisel S."/>
            <person name="Petersen M."/>
            <person name="Berrin J.G."/>
            <person name="Delaux P.M."/>
            <person name="Dal Grande F."/>
            <person name="Keller J."/>
        </authorList>
    </citation>
    <scope>NUCLEOTIDE SEQUENCE [LARGE SCALE GENOMIC DNA]</scope>
    <source>
        <strain evidence="7 8">SAG 2036</strain>
    </source>
</reference>
<evidence type="ECO:0000259" key="6">
    <source>
        <dbReference type="Pfam" id="PF01521"/>
    </source>
</evidence>
<keyword evidence="5" id="KW-0496">Mitochondrion</keyword>
<protein>
    <recommendedName>
        <fullName evidence="6">Core domain-containing protein</fullName>
    </recommendedName>
</protein>
<dbReference type="PANTHER" id="PTHR43011">
    <property type="entry name" value="IRON-SULFUR CLUSTER ASSEMBLY 2 HOMOLOG, MITOCHONDRIAL"/>
    <property type="match status" value="1"/>
</dbReference>
<comment type="subcellular location">
    <subcellularLocation>
        <location evidence="1">Mitochondrion</location>
    </subcellularLocation>
</comment>
<dbReference type="Proteomes" id="UP001465755">
    <property type="component" value="Unassembled WGS sequence"/>
</dbReference>
<dbReference type="NCBIfam" id="TIGR00049">
    <property type="entry name" value="iron-sulfur cluster assembly accessory protein"/>
    <property type="match status" value="1"/>
</dbReference>
<comment type="caution">
    <text evidence="7">The sequence shown here is derived from an EMBL/GenBank/DDBJ whole genome shotgun (WGS) entry which is preliminary data.</text>
</comment>
<keyword evidence="3" id="KW-0479">Metal-binding</keyword>
<accession>A0AAW1NNW9</accession>
<dbReference type="GO" id="GO:0005506">
    <property type="term" value="F:iron ion binding"/>
    <property type="evidence" value="ECO:0007669"/>
    <property type="project" value="TreeGrafter"/>
</dbReference>
<dbReference type="AlphaFoldDB" id="A0AAW1NNW9"/>
<keyword evidence="4" id="KW-0408">Iron</keyword>
<dbReference type="InterPro" id="IPR035903">
    <property type="entry name" value="HesB-like_dom_sf"/>
</dbReference>
<dbReference type="GO" id="GO:0051539">
    <property type="term" value="F:4 iron, 4 sulfur cluster binding"/>
    <property type="evidence" value="ECO:0007669"/>
    <property type="project" value="TreeGrafter"/>
</dbReference>
<dbReference type="SUPFAM" id="SSF89360">
    <property type="entry name" value="HesB-like domain"/>
    <property type="match status" value="1"/>
</dbReference>
<keyword evidence="8" id="KW-1185">Reference proteome</keyword>
<dbReference type="InterPro" id="IPR016092">
    <property type="entry name" value="ATAP"/>
</dbReference>
<evidence type="ECO:0000313" key="7">
    <source>
        <dbReference type="EMBL" id="KAK9788283.1"/>
    </source>
</evidence>
<evidence type="ECO:0000256" key="4">
    <source>
        <dbReference type="ARBA" id="ARBA00023004"/>
    </source>
</evidence>
<gene>
    <name evidence="7" type="ORF">WJX73_005219</name>
</gene>
<dbReference type="GO" id="GO:0120510">
    <property type="term" value="C:mitochondrial [4Fe-4S] assembly complex"/>
    <property type="evidence" value="ECO:0007669"/>
    <property type="project" value="UniProtKB-ARBA"/>
</dbReference>
<evidence type="ECO:0000256" key="3">
    <source>
        <dbReference type="ARBA" id="ARBA00022723"/>
    </source>
</evidence>
<dbReference type="Gene3D" id="2.60.300.12">
    <property type="entry name" value="HesB-like domain"/>
    <property type="match status" value="1"/>
</dbReference>
<dbReference type="GO" id="GO:0051537">
    <property type="term" value="F:2 iron, 2 sulfur cluster binding"/>
    <property type="evidence" value="ECO:0007669"/>
    <property type="project" value="TreeGrafter"/>
</dbReference>
<dbReference type="PANTHER" id="PTHR43011:SF1">
    <property type="entry name" value="IRON-SULFUR CLUSTER ASSEMBLY 2 HOMOLOG, MITOCHONDRIAL"/>
    <property type="match status" value="1"/>
</dbReference>
<name>A0AAW1NNW9_9CHLO</name>
<feature type="domain" description="Core" evidence="6">
    <location>
        <begin position="103"/>
        <end position="204"/>
    </location>
</feature>
<sequence>MQRGFNALHLYLRAARTEVVTDCVHTCTEGAIRACQGAQQFTASAHTALSILSRKAHSAEEFPYSAGSKHAYGPRLESLWGHQRNWSSAALPELATQASSDDIMLTESAIQKIRELLRDSTSGEKFMRLTVEAGGCSGFSYKFDFGSQLDPTDRIFEQKGVQLVVDDVSLEFVRGATVDYLQELIKSTFEVVHNPNAEGGCGCGSSFNPK</sequence>
<dbReference type="GO" id="GO:0016226">
    <property type="term" value="P:iron-sulfur cluster assembly"/>
    <property type="evidence" value="ECO:0007669"/>
    <property type="project" value="InterPro"/>
</dbReference>
<evidence type="ECO:0000256" key="2">
    <source>
        <dbReference type="ARBA" id="ARBA00006718"/>
    </source>
</evidence>